<dbReference type="Proteomes" id="UP000198727">
    <property type="component" value="Unassembled WGS sequence"/>
</dbReference>
<dbReference type="SUPFAM" id="SSF46785">
    <property type="entry name" value="Winged helix' DNA-binding domain"/>
    <property type="match status" value="1"/>
</dbReference>
<dbReference type="InterPro" id="IPR036390">
    <property type="entry name" value="WH_DNA-bd_sf"/>
</dbReference>
<dbReference type="AlphaFoldDB" id="A0A1I5T9B9"/>
<dbReference type="OrthoDB" id="162531at2"/>
<evidence type="ECO:0000313" key="3">
    <source>
        <dbReference type="Proteomes" id="UP000198727"/>
    </source>
</evidence>
<dbReference type="EMBL" id="FOWW01000003">
    <property type="protein sequence ID" value="SFP79640.1"/>
    <property type="molecule type" value="Genomic_DNA"/>
</dbReference>
<dbReference type="InterPro" id="IPR000835">
    <property type="entry name" value="HTH_MarR-typ"/>
</dbReference>
<keyword evidence="2" id="KW-0238">DNA-binding</keyword>
<dbReference type="RefSeq" id="WP_092530074.1">
    <property type="nucleotide sequence ID" value="NZ_FOWW01000003.1"/>
</dbReference>
<organism evidence="2 3">
    <name type="scientific">Amycolatopsis arida</name>
    <dbReference type="NCBI Taxonomy" id="587909"/>
    <lineage>
        <taxon>Bacteria</taxon>
        <taxon>Bacillati</taxon>
        <taxon>Actinomycetota</taxon>
        <taxon>Actinomycetes</taxon>
        <taxon>Pseudonocardiales</taxon>
        <taxon>Pseudonocardiaceae</taxon>
        <taxon>Amycolatopsis</taxon>
    </lineage>
</organism>
<keyword evidence="3" id="KW-1185">Reference proteome</keyword>
<dbReference type="GO" id="GO:0003700">
    <property type="term" value="F:DNA-binding transcription factor activity"/>
    <property type="evidence" value="ECO:0007669"/>
    <property type="project" value="InterPro"/>
</dbReference>
<name>A0A1I5T9B9_9PSEU</name>
<dbReference type="Gene3D" id="1.10.10.10">
    <property type="entry name" value="Winged helix-like DNA-binding domain superfamily/Winged helix DNA-binding domain"/>
    <property type="match status" value="1"/>
</dbReference>
<dbReference type="InterPro" id="IPR036388">
    <property type="entry name" value="WH-like_DNA-bd_sf"/>
</dbReference>
<dbReference type="STRING" id="587909.SAMN05421810_103447"/>
<dbReference type="PROSITE" id="PS50995">
    <property type="entry name" value="HTH_MARR_2"/>
    <property type="match status" value="1"/>
</dbReference>
<evidence type="ECO:0000259" key="1">
    <source>
        <dbReference type="PROSITE" id="PS50995"/>
    </source>
</evidence>
<gene>
    <name evidence="2" type="ORF">SAMN05421810_103447</name>
</gene>
<reference evidence="3" key="1">
    <citation type="submission" date="2016-10" db="EMBL/GenBank/DDBJ databases">
        <authorList>
            <person name="Varghese N."/>
            <person name="Submissions S."/>
        </authorList>
    </citation>
    <scope>NUCLEOTIDE SEQUENCE [LARGE SCALE GENOMIC DNA]</scope>
    <source>
        <strain evidence="3">CGMCC 4.5579</strain>
    </source>
</reference>
<feature type="domain" description="HTH marR-type" evidence="1">
    <location>
        <begin position="5"/>
        <end position="139"/>
    </location>
</feature>
<accession>A0A1I5T9B9</accession>
<dbReference type="PANTHER" id="PTHR33164">
    <property type="entry name" value="TRANSCRIPTIONAL REGULATOR, MARR FAMILY"/>
    <property type="match status" value="1"/>
</dbReference>
<evidence type="ECO:0000313" key="2">
    <source>
        <dbReference type="EMBL" id="SFP79640.1"/>
    </source>
</evidence>
<dbReference type="SMART" id="SM00347">
    <property type="entry name" value="HTH_MARR"/>
    <property type="match status" value="1"/>
</dbReference>
<dbReference type="GO" id="GO:0006950">
    <property type="term" value="P:response to stress"/>
    <property type="evidence" value="ECO:0007669"/>
    <property type="project" value="TreeGrafter"/>
</dbReference>
<dbReference type="PANTHER" id="PTHR33164:SF106">
    <property type="entry name" value="TRANSCRIPTIONAL REGULATORY PROTEIN"/>
    <property type="match status" value="1"/>
</dbReference>
<dbReference type="GO" id="GO:0003677">
    <property type="term" value="F:DNA binding"/>
    <property type="evidence" value="ECO:0007669"/>
    <property type="project" value="UniProtKB-KW"/>
</dbReference>
<protein>
    <submittedName>
        <fullName evidence="2">DNA-binding transcriptional regulator, MarR family</fullName>
    </submittedName>
</protein>
<dbReference type="Pfam" id="PF01047">
    <property type="entry name" value="MarR"/>
    <property type="match status" value="1"/>
</dbReference>
<dbReference type="InterPro" id="IPR039422">
    <property type="entry name" value="MarR/SlyA-like"/>
</dbReference>
<sequence length="155" mass="17406">MSSERAKLIEQVLSGGRELSTATVMFHTAIAERVGLSPVEMKTADYLERLGPLTPKELVEHSGLAPASVTALIDRLERKGFVRRRPHPADRRRVLVELAPRPVDESPWEFLIARLTDVCKRFSDDELRAIVQFLDLATRHTHDSAARITESPKEG</sequence>
<proteinExistence type="predicted"/>